<proteinExistence type="predicted"/>
<keyword evidence="2" id="KW-1185">Reference proteome</keyword>
<protein>
    <submittedName>
        <fullName evidence="1">Uncharacterized protein</fullName>
    </submittedName>
</protein>
<accession>A0ABZ0RW47</accession>
<organism evidence="1 2">
    <name type="scientific">Coraliomargarita algicola</name>
    <dbReference type="NCBI Taxonomy" id="3092156"/>
    <lineage>
        <taxon>Bacteria</taxon>
        <taxon>Pseudomonadati</taxon>
        <taxon>Verrucomicrobiota</taxon>
        <taxon>Opitutia</taxon>
        <taxon>Puniceicoccales</taxon>
        <taxon>Coraliomargaritaceae</taxon>
        <taxon>Coraliomargarita</taxon>
    </lineage>
</organism>
<dbReference type="EMBL" id="CP138858">
    <property type="protein sequence ID" value="WPJ97219.1"/>
    <property type="molecule type" value="Genomic_DNA"/>
</dbReference>
<gene>
    <name evidence="1" type="ORF">SH580_05800</name>
</gene>
<evidence type="ECO:0000313" key="2">
    <source>
        <dbReference type="Proteomes" id="UP001324993"/>
    </source>
</evidence>
<dbReference type="RefSeq" id="WP_319834064.1">
    <property type="nucleotide sequence ID" value="NZ_CP138858.1"/>
</dbReference>
<reference evidence="1 2" key="1">
    <citation type="submission" date="2023-11" db="EMBL/GenBank/DDBJ databases">
        <title>Coraliomargarita sp. nov., isolated from marine algae.</title>
        <authorList>
            <person name="Lee J.K."/>
            <person name="Baek J.H."/>
            <person name="Kim J.M."/>
            <person name="Choi D.G."/>
            <person name="Jeon C.O."/>
        </authorList>
    </citation>
    <scope>NUCLEOTIDE SEQUENCE [LARGE SCALE GENOMIC DNA]</scope>
    <source>
        <strain evidence="1 2">J2-16</strain>
    </source>
</reference>
<name>A0ABZ0RW47_9BACT</name>
<sequence>MSSCTPRNYIRDHFYEKGTQSFHRDRRQLLRALTWPAAWLDNQALIITPEDYNRLLLKKLRQIQRHGNPAQYRAYFPKYLMKALQDHCRHHKQDIYLKLKHASYTFDYLAKNIKQAEQNQHTQTMAAAHQILRQNQRSQKTNTQQMTLGL</sequence>
<dbReference type="Proteomes" id="UP001324993">
    <property type="component" value="Chromosome"/>
</dbReference>
<evidence type="ECO:0000313" key="1">
    <source>
        <dbReference type="EMBL" id="WPJ97219.1"/>
    </source>
</evidence>